<protein>
    <recommendedName>
        <fullName evidence="3">DUF1330 domain-containing protein</fullName>
    </recommendedName>
</protein>
<evidence type="ECO:0008006" key="3">
    <source>
        <dbReference type="Google" id="ProtNLM"/>
    </source>
</evidence>
<dbReference type="EMBL" id="CP089281">
    <property type="protein sequence ID" value="USP82759.1"/>
    <property type="molecule type" value="Genomic_DNA"/>
</dbReference>
<gene>
    <name evidence="1" type="ORF">yc1106_10033</name>
</gene>
<dbReference type="OrthoDB" id="3500395at2759"/>
<dbReference type="Gene3D" id="3.30.70.100">
    <property type="match status" value="1"/>
</dbReference>
<evidence type="ECO:0000313" key="1">
    <source>
        <dbReference type="EMBL" id="USP82759.1"/>
    </source>
</evidence>
<dbReference type="AlphaFoldDB" id="A0A9Q8ZJQ3"/>
<name>A0A9Q8ZJQ3_CURCL</name>
<keyword evidence="2" id="KW-1185">Reference proteome</keyword>
<organism evidence="1 2">
    <name type="scientific">Curvularia clavata</name>
    <dbReference type="NCBI Taxonomy" id="95742"/>
    <lineage>
        <taxon>Eukaryota</taxon>
        <taxon>Fungi</taxon>
        <taxon>Dikarya</taxon>
        <taxon>Ascomycota</taxon>
        <taxon>Pezizomycotina</taxon>
        <taxon>Dothideomycetes</taxon>
        <taxon>Pleosporomycetidae</taxon>
        <taxon>Pleosporales</taxon>
        <taxon>Pleosporineae</taxon>
        <taxon>Pleosporaceae</taxon>
        <taxon>Curvularia</taxon>
    </lineage>
</organism>
<proteinExistence type="predicted"/>
<accession>A0A9Q8ZJQ3</accession>
<dbReference type="VEuPathDB" id="FungiDB:yc1106_10033"/>
<evidence type="ECO:0000313" key="2">
    <source>
        <dbReference type="Proteomes" id="UP001056012"/>
    </source>
</evidence>
<dbReference type="Proteomes" id="UP001056012">
    <property type="component" value="Chromosome 8"/>
</dbReference>
<sequence>MSTDTVSLDSLSNLPPTYDPTKPVYMLNLWKYRKEASYLSEHSHVAGDACTGQEALGRYRAAIAPLLPPNTSVIFSSTVLAKLAAPEDENWDFVAIMKYETLEGFKKMVECKEYRENVEPHKMVGLEDHRLIVLDRLEA</sequence>
<reference evidence="1" key="1">
    <citation type="submission" date="2021-12" db="EMBL/GenBank/DDBJ databases">
        <title>Curvularia clavata genome.</title>
        <authorList>
            <person name="Cao Y."/>
        </authorList>
    </citation>
    <scope>NUCLEOTIDE SEQUENCE</scope>
    <source>
        <strain evidence="1">Yc1106</strain>
    </source>
</reference>